<proteinExistence type="predicted"/>
<keyword evidence="1" id="KW-0547">Nucleotide-binding</keyword>
<evidence type="ECO:0000313" key="6">
    <source>
        <dbReference type="Proteomes" id="UP000054270"/>
    </source>
</evidence>
<name>A0A0D2NVW6_HYPSF</name>
<keyword evidence="2" id="KW-0342">GTP-binding</keyword>
<dbReference type="InterPro" id="IPR030381">
    <property type="entry name" value="G_DYNAMIN_dom"/>
</dbReference>
<dbReference type="CDD" id="cd08771">
    <property type="entry name" value="DLP_1"/>
    <property type="match status" value="1"/>
</dbReference>
<evidence type="ECO:0000256" key="1">
    <source>
        <dbReference type="ARBA" id="ARBA00022741"/>
    </source>
</evidence>
<dbReference type="Pfam" id="PF01031">
    <property type="entry name" value="Dynamin_M"/>
    <property type="match status" value="1"/>
</dbReference>
<dbReference type="GO" id="GO:0016020">
    <property type="term" value="C:membrane"/>
    <property type="evidence" value="ECO:0007669"/>
    <property type="project" value="TreeGrafter"/>
</dbReference>
<dbReference type="EMBL" id="KN817565">
    <property type="protein sequence ID" value="KJA20646.1"/>
    <property type="molecule type" value="Genomic_DNA"/>
</dbReference>
<dbReference type="Pfam" id="PF02212">
    <property type="entry name" value="GED"/>
    <property type="match status" value="1"/>
</dbReference>
<dbReference type="InterPro" id="IPR001401">
    <property type="entry name" value="Dynamin_GTPase"/>
</dbReference>
<keyword evidence="6" id="KW-1185">Reference proteome</keyword>
<dbReference type="OrthoDB" id="5061070at2759"/>
<dbReference type="SUPFAM" id="SSF52540">
    <property type="entry name" value="P-loop containing nucleoside triphosphate hydrolases"/>
    <property type="match status" value="1"/>
</dbReference>
<dbReference type="InterPro" id="IPR003130">
    <property type="entry name" value="GED"/>
</dbReference>
<dbReference type="OMA" id="PCIRDEE"/>
<dbReference type="InterPro" id="IPR027417">
    <property type="entry name" value="P-loop_NTPase"/>
</dbReference>
<dbReference type="PROSITE" id="PS51718">
    <property type="entry name" value="G_DYNAMIN_2"/>
    <property type="match status" value="1"/>
</dbReference>
<dbReference type="Gene3D" id="1.20.120.1240">
    <property type="entry name" value="Dynamin, middle domain"/>
    <property type="match status" value="1"/>
</dbReference>
<evidence type="ECO:0000313" key="5">
    <source>
        <dbReference type="EMBL" id="KJA20646.1"/>
    </source>
</evidence>
<dbReference type="PRINTS" id="PR00195">
    <property type="entry name" value="DYNAMIN"/>
</dbReference>
<dbReference type="InterPro" id="IPR022812">
    <property type="entry name" value="Dynamin"/>
</dbReference>
<dbReference type="GO" id="GO:0008017">
    <property type="term" value="F:microtubule binding"/>
    <property type="evidence" value="ECO:0007669"/>
    <property type="project" value="TreeGrafter"/>
</dbReference>
<dbReference type="Proteomes" id="UP000054270">
    <property type="component" value="Unassembled WGS sequence"/>
</dbReference>
<dbReference type="SMART" id="SM00053">
    <property type="entry name" value="DYNc"/>
    <property type="match status" value="1"/>
</dbReference>
<dbReference type="InterPro" id="IPR045063">
    <property type="entry name" value="Dynamin_N"/>
</dbReference>
<dbReference type="Gene3D" id="3.40.50.300">
    <property type="entry name" value="P-loop containing nucleotide triphosphate hydrolases"/>
    <property type="match status" value="1"/>
</dbReference>
<dbReference type="GO" id="GO:0005874">
    <property type="term" value="C:microtubule"/>
    <property type="evidence" value="ECO:0007669"/>
    <property type="project" value="TreeGrafter"/>
</dbReference>
<accession>A0A0D2NVW6</accession>
<dbReference type="InterPro" id="IPR020850">
    <property type="entry name" value="GED_dom"/>
</dbReference>
<dbReference type="InterPro" id="IPR000375">
    <property type="entry name" value="Dynamin_stalk"/>
</dbReference>
<feature type="domain" description="GED" evidence="3">
    <location>
        <begin position="653"/>
        <end position="749"/>
    </location>
</feature>
<dbReference type="AlphaFoldDB" id="A0A0D2NVW6"/>
<organism evidence="5 6">
    <name type="scientific">Hypholoma sublateritium (strain FD-334 SS-4)</name>
    <dbReference type="NCBI Taxonomy" id="945553"/>
    <lineage>
        <taxon>Eukaryota</taxon>
        <taxon>Fungi</taxon>
        <taxon>Dikarya</taxon>
        <taxon>Basidiomycota</taxon>
        <taxon>Agaricomycotina</taxon>
        <taxon>Agaricomycetes</taxon>
        <taxon>Agaricomycetidae</taxon>
        <taxon>Agaricales</taxon>
        <taxon>Agaricineae</taxon>
        <taxon>Strophariaceae</taxon>
        <taxon>Hypholoma</taxon>
    </lineage>
</organism>
<dbReference type="Pfam" id="PF00350">
    <property type="entry name" value="Dynamin_N"/>
    <property type="match status" value="1"/>
</dbReference>
<dbReference type="PANTHER" id="PTHR11566">
    <property type="entry name" value="DYNAMIN"/>
    <property type="match status" value="1"/>
</dbReference>
<evidence type="ECO:0000256" key="2">
    <source>
        <dbReference type="ARBA" id="ARBA00023134"/>
    </source>
</evidence>
<reference evidence="6" key="1">
    <citation type="submission" date="2014-04" db="EMBL/GenBank/DDBJ databases">
        <title>Evolutionary Origins and Diversification of the Mycorrhizal Mutualists.</title>
        <authorList>
            <consortium name="DOE Joint Genome Institute"/>
            <consortium name="Mycorrhizal Genomics Consortium"/>
            <person name="Kohler A."/>
            <person name="Kuo A."/>
            <person name="Nagy L.G."/>
            <person name="Floudas D."/>
            <person name="Copeland A."/>
            <person name="Barry K.W."/>
            <person name="Cichocki N."/>
            <person name="Veneault-Fourrey C."/>
            <person name="LaButti K."/>
            <person name="Lindquist E.A."/>
            <person name="Lipzen A."/>
            <person name="Lundell T."/>
            <person name="Morin E."/>
            <person name="Murat C."/>
            <person name="Riley R."/>
            <person name="Ohm R."/>
            <person name="Sun H."/>
            <person name="Tunlid A."/>
            <person name="Henrissat B."/>
            <person name="Grigoriev I.V."/>
            <person name="Hibbett D.S."/>
            <person name="Martin F."/>
        </authorList>
    </citation>
    <scope>NUCLEOTIDE SEQUENCE [LARGE SCALE GENOMIC DNA]</scope>
    <source>
        <strain evidence="6">FD-334 SS-4</strain>
    </source>
</reference>
<evidence type="ECO:0008006" key="7">
    <source>
        <dbReference type="Google" id="ProtNLM"/>
    </source>
</evidence>
<dbReference type="GO" id="GO:0005737">
    <property type="term" value="C:cytoplasm"/>
    <property type="evidence" value="ECO:0007669"/>
    <property type="project" value="TreeGrafter"/>
</dbReference>
<evidence type="ECO:0000259" key="4">
    <source>
        <dbReference type="PROSITE" id="PS51718"/>
    </source>
</evidence>
<dbReference type="GO" id="GO:0005525">
    <property type="term" value="F:GTP binding"/>
    <property type="evidence" value="ECO:0007669"/>
    <property type="project" value="InterPro"/>
</dbReference>
<dbReference type="GO" id="GO:0003924">
    <property type="term" value="F:GTPase activity"/>
    <property type="evidence" value="ECO:0007669"/>
    <property type="project" value="InterPro"/>
</dbReference>
<feature type="domain" description="Dynamin-type G" evidence="4">
    <location>
        <begin position="47"/>
        <end position="359"/>
    </location>
</feature>
<sequence>MSASSSSASMPDGLASQTNISATDYARRCRDLMALYKSLLELGAKTIFDLPRVVVIGGQSSGKSSLVEAVSGIDVPRDSGTCTRCPMVCTMSSDVDAWSCSIAISHEFAADGQPLALPATTPFGPPVIQDKGAVELWIRRAQAAVLSPHRPPADFARMSEAEIRLNARADQARILPFSKNAVQVSVNDPLATDLSFVDLPGLIQNAEADLIAIVRSLVESYVEGKNTLIVIAMPMSDDIEMMQAVVIAADADPDKERTIGVLTKPDTLTKGATGTREKWRAVLEGREHATTHGYYCVRLPDDDERQRKISAAEAQRTAARFFDSTAPWSAMADRTRFGIPNFVRSISALLVARIEKNLPELRKAVADELGRCAAELAALPPRSDADPATEVILRVNAFCKDIADAVHGRSADTRLARHNRARYAQFKDAIVQTTPDFWPFEIQTPLEGVSPYGRHGSLLAHATRTAPRWLDDVRAVIQRSIGWELPGEIPFEATKVLITQYTDLWPAPSGACFDDIGARLLSYLEERVQRHFGQFKYLESYVRSVILEQLQICSADARGILDKLLALESHPLFTQNFDAFSAEKRKWLSKYELARNPIPHRAGEYEYSSAPSPVARASYAGSFVSTDSLHTFPTFIADDDLGATPVTWTIEKELCVMASVQAYFQVAFQRVIDYVPLTIEHELNQTFSGRIDKTLLSSIFKDAAAGKVNIDELLQEDPVIGRKRKDLSDRRARLVQIKSELDRFSSNSDIA</sequence>
<dbReference type="PROSITE" id="PS51388">
    <property type="entry name" value="GED"/>
    <property type="match status" value="1"/>
</dbReference>
<gene>
    <name evidence="5" type="ORF">HYPSUDRAFT_42960</name>
</gene>
<evidence type="ECO:0000259" key="3">
    <source>
        <dbReference type="PROSITE" id="PS51388"/>
    </source>
</evidence>
<protein>
    <recommendedName>
        <fullName evidence="7">GED domain-containing protein</fullName>
    </recommendedName>
</protein>
<dbReference type="STRING" id="945553.A0A0D2NVW6"/>